<gene>
    <name evidence="1" type="ORF">BECKUNK1418G_GA0071005_12771</name>
</gene>
<dbReference type="EMBL" id="CAADFZ010000277">
    <property type="protein sequence ID" value="VFK68840.1"/>
    <property type="molecule type" value="Genomic_DNA"/>
</dbReference>
<sequence length="44" mass="4932">MCRMIGSIRTLKQHLFTLESNPCAYRPERSGVGVVVFGAWILPP</sequence>
<protein>
    <submittedName>
        <fullName evidence="1">Uncharacterized protein</fullName>
    </submittedName>
</protein>
<organism evidence="1">
    <name type="scientific">Candidatus Kentrum sp. UNK</name>
    <dbReference type="NCBI Taxonomy" id="2126344"/>
    <lineage>
        <taxon>Bacteria</taxon>
        <taxon>Pseudomonadati</taxon>
        <taxon>Pseudomonadota</taxon>
        <taxon>Gammaproteobacteria</taxon>
        <taxon>Candidatus Kentrum</taxon>
    </lineage>
</organism>
<name>A0A451AS34_9GAMM</name>
<accession>A0A451AS34</accession>
<reference evidence="1" key="1">
    <citation type="submission" date="2019-02" db="EMBL/GenBank/DDBJ databases">
        <authorList>
            <person name="Gruber-Vodicka R. H."/>
            <person name="Seah K. B. B."/>
        </authorList>
    </citation>
    <scope>NUCLEOTIDE SEQUENCE</scope>
    <source>
        <strain evidence="1">BECK_BY8</strain>
    </source>
</reference>
<proteinExistence type="predicted"/>
<dbReference type="AlphaFoldDB" id="A0A451AS34"/>
<evidence type="ECO:0000313" key="1">
    <source>
        <dbReference type="EMBL" id="VFK68840.1"/>
    </source>
</evidence>